<dbReference type="GO" id="GO:0005829">
    <property type="term" value="C:cytosol"/>
    <property type="evidence" value="ECO:0007669"/>
    <property type="project" value="TreeGrafter"/>
</dbReference>
<dbReference type="InterPro" id="IPR051603">
    <property type="entry name" value="Zinc-ADH_QOR/CCCR"/>
</dbReference>
<dbReference type="EMBL" id="CAJOBR010002520">
    <property type="protein sequence ID" value="CAF4687400.1"/>
    <property type="molecule type" value="Genomic_DNA"/>
</dbReference>
<accession>A0A820PF67</accession>
<evidence type="ECO:0000313" key="6">
    <source>
        <dbReference type="Proteomes" id="UP000663873"/>
    </source>
</evidence>
<organism evidence="3 6">
    <name type="scientific">Rotaria socialis</name>
    <dbReference type="NCBI Taxonomy" id="392032"/>
    <lineage>
        <taxon>Eukaryota</taxon>
        <taxon>Metazoa</taxon>
        <taxon>Spiralia</taxon>
        <taxon>Gnathifera</taxon>
        <taxon>Rotifera</taxon>
        <taxon>Eurotatoria</taxon>
        <taxon>Bdelloidea</taxon>
        <taxon>Philodinida</taxon>
        <taxon>Philodinidae</taxon>
        <taxon>Rotaria</taxon>
    </lineage>
</organism>
<dbReference type="GO" id="GO:0003730">
    <property type="term" value="F:mRNA 3'-UTR binding"/>
    <property type="evidence" value="ECO:0007669"/>
    <property type="project" value="TreeGrafter"/>
</dbReference>
<dbReference type="GO" id="GO:0070402">
    <property type="term" value="F:NADPH binding"/>
    <property type="evidence" value="ECO:0007669"/>
    <property type="project" value="TreeGrafter"/>
</dbReference>
<comment type="caution">
    <text evidence="3">The sequence shown here is derived from an EMBL/GenBank/DDBJ whole genome shotgun (WGS) entry which is preliminary data.</text>
</comment>
<sequence>MDKVDVNDGVFSALEAGVPWTTPLSGCFDDVDTCVYGLWCLPCLFGQNAKQIDGTDCTTMCCLYSLLGCLGDASVCKLVRDVPIPDIQPREVLIRVHAAGINPVDTYIRSGTYSRRPTLPYIPGLDSSGVIERVGIDVTKFKAGDRVFTVNTVTGTYAEYCVARADFVFPLPPNVSYEQGSALGVPYFTAYRALIFK</sequence>
<dbReference type="EMBL" id="CAJOBP010003355">
    <property type="protein sequence ID" value="CAF4401316.1"/>
    <property type="molecule type" value="Genomic_DNA"/>
</dbReference>
<dbReference type="PANTHER" id="PTHR44154">
    <property type="entry name" value="QUINONE OXIDOREDUCTASE"/>
    <property type="match status" value="1"/>
</dbReference>
<dbReference type="Gene3D" id="3.90.180.10">
    <property type="entry name" value="Medium-chain alcohol dehydrogenases, catalytic domain"/>
    <property type="match status" value="1"/>
</dbReference>
<name>A0A820PF67_9BILA</name>
<keyword evidence="1" id="KW-0521">NADP</keyword>
<dbReference type="InterPro" id="IPR011032">
    <property type="entry name" value="GroES-like_sf"/>
</dbReference>
<dbReference type="Proteomes" id="UP000663848">
    <property type="component" value="Unassembled WGS sequence"/>
</dbReference>
<keyword evidence="6" id="KW-1185">Reference proteome</keyword>
<evidence type="ECO:0000259" key="2">
    <source>
        <dbReference type="Pfam" id="PF08240"/>
    </source>
</evidence>
<dbReference type="Pfam" id="PF08240">
    <property type="entry name" value="ADH_N"/>
    <property type="match status" value="1"/>
</dbReference>
<protein>
    <recommendedName>
        <fullName evidence="2">Alcohol dehydrogenase-like N-terminal domain-containing protein</fullName>
    </recommendedName>
</protein>
<dbReference type="EMBL" id="CAJOBO010002116">
    <property type="protein sequence ID" value="CAF4432434.1"/>
    <property type="molecule type" value="Genomic_DNA"/>
</dbReference>
<dbReference type="GO" id="GO:0003960">
    <property type="term" value="F:quinone reductase (NADPH) activity"/>
    <property type="evidence" value="ECO:0007669"/>
    <property type="project" value="TreeGrafter"/>
</dbReference>
<dbReference type="InterPro" id="IPR013154">
    <property type="entry name" value="ADH-like_N"/>
</dbReference>
<evidence type="ECO:0000313" key="5">
    <source>
        <dbReference type="EMBL" id="CAF4687400.1"/>
    </source>
</evidence>
<reference evidence="3" key="1">
    <citation type="submission" date="2021-02" db="EMBL/GenBank/DDBJ databases">
        <authorList>
            <person name="Nowell W R."/>
        </authorList>
    </citation>
    <scope>NUCLEOTIDE SEQUENCE</scope>
</reference>
<dbReference type="Proteomes" id="UP000663851">
    <property type="component" value="Unassembled WGS sequence"/>
</dbReference>
<dbReference type="AlphaFoldDB" id="A0A820PF67"/>
<dbReference type="Proteomes" id="UP000663873">
    <property type="component" value="Unassembled WGS sequence"/>
</dbReference>
<dbReference type="Gene3D" id="3.40.50.720">
    <property type="entry name" value="NAD(P)-binding Rossmann-like Domain"/>
    <property type="match status" value="1"/>
</dbReference>
<feature type="domain" description="Alcohol dehydrogenase-like N-terminal" evidence="2">
    <location>
        <begin position="89"/>
        <end position="172"/>
    </location>
</feature>
<dbReference type="FunFam" id="3.90.180.10:FF:000016">
    <property type="entry name" value="Quinone oxidoreductase"/>
    <property type="match status" value="1"/>
</dbReference>
<proteinExistence type="predicted"/>
<evidence type="ECO:0000313" key="4">
    <source>
        <dbReference type="EMBL" id="CAF4432434.1"/>
    </source>
</evidence>
<dbReference type="SUPFAM" id="SSF50129">
    <property type="entry name" value="GroES-like"/>
    <property type="match status" value="1"/>
</dbReference>
<evidence type="ECO:0000313" key="3">
    <source>
        <dbReference type="EMBL" id="CAF4401316.1"/>
    </source>
</evidence>
<dbReference type="PANTHER" id="PTHR44154:SF1">
    <property type="entry name" value="QUINONE OXIDOREDUCTASE"/>
    <property type="match status" value="1"/>
</dbReference>
<gene>
    <name evidence="4" type="ORF">HFQ381_LOCUS22456</name>
    <name evidence="5" type="ORF">QYT958_LOCUS16992</name>
    <name evidence="3" type="ORF">UJA718_LOCUS19134</name>
</gene>
<evidence type="ECO:0000256" key="1">
    <source>
        <dbReference type="ARBA" id="ARBA00022857"/>
    </source>
</evidence>